<feature type="domain" description="Protein kinase" evidence="15">
    <location>
        <begin position="59"/>
        <end position="310"/>
    </location>
</feature>
<keyword evidence="17" id="KW-1185">Reference proteome</keyword>
<dbReference type="SMART" id="SM00220">
    <property type="entry name" value="S_TKc"/>
    <property type="match status" value="1"/>
</dbReference>
<dbReference type="GO" id="GO:0106310">
    <property type="term" value="F:protein serine kinase activity"/>
    <property type="evidence" value="ECO:0007669"/>
    <property type="project" value="RHEA"/>
</dbReference>
<dbReference type="GO" id="GO:0005524">
    <property type="term" value="F:ATP binding"/>
    <property type="evidence" value="ECO:0007669"/>
    <property type="project" value="UniProtKB-UniRule"/>
</dbReference>
<evidence type="ECO:0000256" key="6">
    <source>
        <dbReference type="ARBA" id="ARBA00022741"/>
    </source>
</evidence>
<dbReference type="PANTHER" id="PTHR24346:SF110">
    <property type="entry name" value="NON-SPECIFIC SERINE_THREONINE PROTEIN KINASE"/>
    <property type="match status" value="1"/>
</dbReference>
<protein>
    <recommendedName>
        <fullName evidence="3">non-specific serine/threonine protein kinase</fullName>
        <ecNumber evidence="3">2.7.11.1</ecNumber>
    </recommendedName>
</protein>
<evidence type="ECO:0000313" key="16">
    <source>
        <dbReference type="EMBL" id="EGE02695.1"/>
    </source>
</evidence>
<dbReference type="Gene3D" id="1.10.510.10">
    <property type="entry name" value="Transferase(Phosphotransferase) domain 1"/>
    <property type="match status" value="1"/>
</dbReference>
<dbReference type="EMBL" id="DS995723">
    <property type="protein sequence ID" value="EGE02695.1"/>
    <property type="molecule type" value="Genomic_DNA"/>
</dbReference>
<proteinExistence type="inferred from homology"/>
<evidence type="ECO:0000256" key="13">
    <source>
        <dbReference type="PROSITE-ProRule" id="PRU10141"/>
    </source>
</evidence>
<dbReference type="GO" id="GO:0004674">
    <property type="term" value="F:protein serine/threonine kinase activity"/>
    <property type="evidence" value="ECO:0007669"/>
    <property type="project" value="UniProtKB-KW"/>
</dbReference>
<keyword evidence="8 13" id="KW-0067">ATP-binding</keyword>
<dbReference type="InterPro" id="IPR013896">
    <property type="entry name" value="SNF1_UBA"/>
</dbReference>
<dbReference type="OrthoDB" id="193931at2759"/>
<evidence type="ECO:0000256" key="2">
    <source>
        <dbReference type="ARBA" id="ARBA00006234"/>
    </source>
</evidence>
<dbReference type="eggNOG" id="KOG0583">
    <property type="taxonomic scope" value="Eukaryota"/>
</dbReference>
<feature type="region of interest" description="Disordered" evidence="14">
    <location>
        <begin position="405"/>
        <end position="478"/>
    </location>
</feature>
<evidence type="ECO:0000256" key="12">
    <source>
        <dbReference type="ARBA" id="ARBA00048679"/>
    </source>
</evidence>
<feature type="region of interest" description="Disordered" evidence="14">
    <location>
        <begin position="503"/>
        <end position="581"/>
    </location>
</feature>
<dbReference type="VEuPathDB" id="FungiDB:TEQG_01730"/>
<dbReference type="Pfam" id="PF08587">
    <property type="entry name" value="UBA_2"/>
    <property type="match status" value="1"/>
</dbReference>
<dbReference type="InterPro" id="IPR017441">
    <property type="entry name" value="Protein_kinase_ATP_BS"/>
</dbReference>
<dbReference type="SUPFAM" id="SSF56112">
    <property type="entry name" value="Protein kinase-like (PK-like)"/>
    <property type="match status" value="1"/>
</dbReference>
<comment type="subcellular location">
    <subcellularLocation>
        <location evidence="1">Nucleus</location>
    </subcellularLocation>
</comment>
<dbReference type="PROSITE" id="PS00108">
    <property type="entry name" value="PROTEIN_KINASE_ST"/>
    <property type="match status" value="1"/>
</dbReference>
<evidence type="ECO:0000256" key="14">
    <source>
        <dbReference type="SAM" id="MobiDB-lite"/>
    </source>
</evidence>
<dbReference type="CDD" id="cd14079">
    <property type="entry name" value="STKc_AMPK_alpha"/>
    <property type="match status" value="1"/>
</dbReference>
<dbReference type="Proteomes" id="UP000009169">
    <property type="component" value="Unassembled WGS sequence"/>
</dbReference>
<keyword evidence="4" id="KW-0723">Serine/threonine-protein kinase</keyword>
<keyword evidence="7 16" id="KW-0418">Kinase</keyword>
<evidence type="ECO:0000256" key="7">
    <source>
        <dbReference type="ARBA" id="ARBA00022777"/>
    </source>
</evidence>
<feature type="compositionally biased region" description="Low complexity" evidence="14">
    <location>
        <begin position="452"/>
        <end position="468"/>
    </location>
</feature>
<dbReference type="GO" id="GO:0005737">
    <property type="term" value="C:cytoplasm"/>
    <property type="evidence" value="ECO:0007669"/>
    <property type="project" value="TreeGrafter"/>
</dbReference>
<feature type="compositionally biased region" description="Acidic residues" evidence="14">
    <location>
        <begin position="1"/>
        <end position="10"/>
    </location>
</feature>
<evidence type="ECO:0000256" key="8">
    <source>
        <dbReference type="ARBA" id="ARBA00022840"/>
    </source>
</evidence>
<dbReference type="AlphaFoldDB" id="F2PL97"/>
<evidence type="ECO:0000259" key="15">
    <source>
        <dbReference type="PROSITE" id="PS50011"/>
    </source>
</evidence>
<dbReference type="FunFam" id="3.30.200.20:FF:000236">
    <property type="entry name" value="Non-specific serine/threonine protein kinase"/>
    <property type="match status" value="1"/>
</dbReference>
<dbReference type="PANTHER" id="PTHR24346">
    <property type="entry name" value="MAP/MICROTUBULE AFFINITY-REGULATING KINASE"/>
    <property type="match status" value="1"/>
</dbReference>
<evidence type="ECO:0000313" key="17">
    <source>
        <dbReference type="Proteomes" id="UP000009169"/>
    </source>
</evidence>
<dbReference type="FunFam" id="1.10.510.10:FF:000407">
    <property type="entry name" value="Non-specific serine/threonine protein kinase"/>
    <property type="match status" value="1"/>
</dbReference>
<dbReference type="Pfam" id="PF16579">
    <property type="entry name" value="AdenylateSensor"/>
    <property type="match status" value="1"/>
</dbReference>
<reference evidence="17" key="1">
    <citation type="journal article" date="2012" name="MBio">
        <title>Comparative genome analysis of Trichophyton rubrum and related dermatophytes reveals candidate genes involved in infection.</title>
        <authorList>
            <person name="Martinez D.A."/>
            <person name="Oliver B.G."/>
            <person name="Graeser Y."/>
            <person name="Goldberg J.M."/>
            <person name="Li W."/>
            <person name="Martinez-Rossi N.M."/>
            <person name="Monod M."/>
            <person name="Shelest E."/>
            <person name="Barton R.C."/>
            <person name="Birch E."/>
            <person name="Brakhage A.A."/>
            <person name="Chen Z."/>
            <person name="Gurr S.J."/>
            <person name="Heiman D."/>
            <person name="Heitman J."/>
            <person name="Kosti I."/>
            <person name="Rossi A."/>
            <person name="Saif S."/>
            <person name="Samalova M."/>
            <person name="Saunders C.W."/>
            <person name="Shea T."/>
            <person name="Summerbell R.C."/>
            <person name="Xu J."/>
            <person name="Young S."/>
            <person name="Zeng Q."/>
            <person name="Birren B.W."/>
            <person name="Cuomo C.A."/>
            <person name="White T.C."/>
        </authorList>
    </citation>
    <scope>NUCLEOTIDE SEQUENCE [LARGE SCALE GENOMIC DNA]</scope>
    <source>
        <strain evidence="17">ATCC MYA-4606 / CBS 127.97</strain>
    </source>
</reference>
<dbReference type="FunFam" id="1.10.8.10:FF:000069">
    <property type="entry name" value="Non-specific serine/threonine protein kinase"/>
    <property type="match status" value="1"/>
</dbReference>
<dbReference type="GO" id="GO:0035556">
    <property type="term" value="P:intracellular signal transduction"/>
    <property type="evidence" value="ECO:0007669"/>
    <property type="project" value="TreeGrafter"/>
</dbReference>
<dbReference type="InterPro" id="IPR008271">
    <property type="entry name" value="Ser/Thr_kinase_AS"/>
</dbReference>
<dbReference type="HOGENOM" id="CLU_000288_59_6_1"/>
<feature type="region of interest" description="Disordered" evidence="14">
    <location>
        <begin position="1"/>
        <end position="52"/>
    </location>
</feature>
<dbReference type="GO" id="GO:0005634">
    <property type="term" value="C:nucleus"/>
    <property type="evidence" value="ECO:0007669"/>
    <property type="project" value="UniProtKB-SubCell"/>
</dbReference>
<dbReference type="InterPro" id="IPR011009">
    <property type="entry name" value="Kinase-like_dom_sf"/>
</dbReference>
<evidence type="ECO:0000256" key="1">
    <source>
        <dbReference type="ARBA" id="ARBA00004123"/>
    </source>
</evidence>
<gene>
    <name evidence="16" type="ORF">TEQG_01730</name>
</gene>
<dbReference type="Gene3D" id="3.30.310.80">
    <property type="entry name" value="Kinase associated domain 1, KA1"/>
    <property type="match status" value="2"/>
</dbReference>
<evidence type="ECO:0000256" key="4">
    <source>
        <dbReference type="ARBA" id="ARBA00022527"/>
    </source>
</evidence>
<keyword evidence="6 13" id="KW-0547">Nucleotide-binding</keyword>
<dbReference type="PROSITE" id="PS50011">
    <property type="entry name" value="PROTEIN_KINASE_DOM"/>
    <property type="match status" value="1"/>
</dbReference>
<dbReference type="EC" id="2.7.11.1" evidence="3"/>
<name>F2PL97_TRIEC</name>
<comment type="similarity">
    <text evidence="2">Belongs to the protein kinase superfamily. CAMK Ser/Thr protein kinase family. SNF1 subfamily.</text>
</comment>
<keyword evidence="5" id="KW-0808">Transferase</keyword>
<dbReference type="Gene3D" id="3.30.200.20">
    <property type="entry name" value="Phosphorylase Kinase, domain 1"/>
    <property type="match status" value="1"/>
</dbReference>
<keyword evidence="9" id="KW-0539">Nucleus</keyword>
<accession>F2PL97</accession>
<dbReference type="Gene3D" id="1.10.8.10">
    <property type="entry name" value="DNA helicase RuvA subunit, C-terminal domain"/>
    <property type="match status" value="1"/>
</dbReference>
<evidence type="ECO:0000256" key="5">
    <source>
        <dbReference type="ARBA" id="ARBA00022679"/>
    </source>
</evidence>
<dbReference type="InterPro" id="IPR028375">
    <property type="entry name" value="KA1/Ssp2_C"/>
</dbReference>
<evidence type="ECO:0000256" key="3">
    <source>
        <dbReference type="ARBA" id="ARBA00012513"/>
    </source>
</evidence>
<keyword evidence="10" id="KW-0119">Carbohydrate metabolism</keyword>
<feature type="binding site" evidence="13">
    <location>
        <position position="88"/>
    </location>
    <ligand>
        <name>ATP</name>
        <dbReference type="ChEBI" id="CHEBI:30616"/>
    </ligand>
</feature>
<organism evidence="16 17">
    <name type="scientific">Trichophyton equinum (strain ATCC MYA-4606 / CBS 127.97)</name>
    <name type="common">Horse ringworm fungus</name>
    <dbReference type="NCBI Taxonomy" id="559882"/>
    <lineage>
        <taxon>Eukaryota</taxon>
        <taxon>Fungi</taxon>
        <taxon>Dikarya</taxon>
        <taxon>Ascomycota</taxon>
        <taxon>Pezizomycotina</taxon>
        <taxon>Eurotiomycetes</taxon>
        <taxon>Eurotiomycetidae</taxon>
        <taxon>Onygenales</taxon>
        <taxon>Arthrodermataceae</taxon>
        <taxon>Trichophyton</taxon>
    </lineage>
</organism>
<evidence type="ECO:0000256" key="9">
    <source>
        <dbReference type="ARBA" id="ARBA00023242"/>
    </source>
</evidence>
<dbReference type="PROSITE" id="PS00107">
    <property type="entry name" value="PROTEIN_KINASE_ATP"/>
    <property type="match status" value="1"/>
</dbReference>
<sequence length="813" mass="90830">MSAAFDDEDLSVSLPSYEQSRNRNPHGHPSIPQQAPRHGNERLDQSPATARDMQRLDQYTAVRNLGEGTFGKVKLATHRASGRPVALKIIPRRKLQSRDMVGRVEREIQYLQLLRHPHIIKLYTVIATKTDIVMVLEYAERELFDYLVKRGRCNDDEARIFFQQIICAVEYCHRHKIVHRDLKPENLLIDKDKNVKIADFGLSNIMTDGNFLKTSCGSPNYAAPEVISGKLYAGPEVDVWSCGVILYVLLVGKLPFDDDYIPSLFKKISAGNFHMPSYISTGAANLIRHMLQVHPVHRISIPEIRQDPWFLKGLPKYLQPPVEDFVGTGADPNKAIDPRKIAPGRSAAIQERIHENAVNKLERRMGYGKDDIQDALRKPEPSAIKDAFFIVVENEMMQMNCENQTPAYAPTENEPGQPSAAQLGSGPSPSYRPGQTPNPDSSAQSSPLAPLTPCQPRTSSSTPSQTPSAGGAEDTQRISHVRILPTSLPYVHDQIMEQRAEKSLLGEDEEEELLAENRGRSLQPDGKESENDINKERSPEEQAATARSLRPHSRSKVDLDKLQYQKPSTTPATAPPPKRSRKWQFGIRSRNQPYEAMLCLYKAIRAEGGVWEIQPAEPEVNDSDSGRTPQMTAELPHALQHKYPDLPPDYYIPRDLWFIRARLLKQGVLAPGPSSSAHSSRSDLEEFRRRVSLIGGILHPEDKTAASAAALATAAAAGGTALSSAHSSHPALLSYGVWVFIDIQLYQIESKNYMVDFKCDGYQNVIQIAHENNTTTEWRPISKRIRNKEKEVTSPYPFLDVASDLVAQLAVVS</sequence>
<dbReference type="Pfam" id="PF00069">
    <property type="entry name" value="Pkinase"/>
    <property type="match status" value="1"/>
</dbReference>
<evidence type="ECO:0000256" key="11">
    <source>
        <dbReference type="ARBA" id="ARBA00047899"/>
    </source>
</evidence>
<evidence type="ECO:0000256" key="10">
    <source>
        <dbReference type="ARBA" id="ARBA00023277"/>
    </source>
</evidence>
<comment type="catalytic activity">
    <reaction evidence="12">
        <text>L-seryl-[protein] + ATP = O-phospho-L-seryl-[protein] + ADP + H(+)</text>
        <dbReference type="Rhea" id="RHEA:17989"/>
        <dbReference type="Rhea" id="RHEA-COMP:9863"/>
        <dbReference type="Rhea" id="RHEA-COMP:11604"/>
        <dbReference type="ChEBI" id="CHEBI:15378"/>
        <dbReference type="ChEBI" id="CHEBI:29999"/>
        <dbReference type="ChEBI" id="CHEBI:30616"/>
        <dbReference type="ChEBI" id="CHEBI:83421"/>
        <dbReference type="ChEBI" id="CHEBI:456216"/>
        <dbReference type="EC" id="2.7.11.1"/>
    </reaction>
</comment>
<comment type="catalytic activity">
    <reaction evidence="11">
        <text>L-threonyl-[protein] + ATP = O-phospho-L-threonyl-[protein] + ADP + H(+)</text>
        <dbReference type="Rhea" id="RHEA:46608"/>
        <dbReference type="Rhea" id="RHEA-COMP:11060"/>
        <dbReference type="Rhea" id="RHEA-COMP:11605"/>
        <dbReference type="ChEBI" id="CHEBI:15378"/>
        <dbReference type="ChEBI" id="CHEBI:30013"/>
        <dbReference type="ChEBI" id="CHEBI:30616"/>
        <dbReference type="ChEBI" id="CHEBI:61977"/>
        <dbReference type="ChEBI" id="CHEBI:456216"/>
        <dbReference type="EC" id="2.7.11.1"/>
    </reaction>
</comment>
<feature type="compositionally biased region" description="Polar residues" evidence="14">
    <location>
        <begin position="414"/>
        <end position="447"/>
    </location>
</feature>
<dbReference type="CDD" id="cd14334">
    <property type="entry name" value="UBA_SNF1_fungi"/>
    <property type="match status" value="1"/>
</dbReference>
<feature type="compositionally biased region" description="Basic and acidic residues" evidence="14">
    <location>
        <begin position="515"/>
        <end position="540"/>
    </location>
</feature>
<dbReference type="InterPro" id="IPR000719">
    <property type="entry name" value="Prot_kinase_dom"/>
</dbReference>
<dbReference type="SUPFAM" id="SSF103243">
    <property type="entry name" value="KA1-like"/>
    <property type="match status" value="1"/>
</dbReference>
<dbReference type="InterPro" id="IPR032270">
    <property type="entry name" value="AMPK_C"/>
</dbReference>